<dbReference type="EMBL" id="JAVXUP010002116">
    <property type="protein sequence ID" value="KAK3005541.1"/>
    <property type="molecule type" value="Genomic_DNA"/>
</dbReference>
<sequence>MESSSGEGSMAEQQPPRRRKGGMLTMPFIIANEAFEKVASYGLLPNMILYLIRDYNFGVAKGTNALFLWSSATNFTPLFGAFLSDSYLGRFLTIIVGSIISLLGMILFWLTAMLPKVKPPPCNPLNPQTCKSATPSQYTLLYSSFALMSVGAGGIRPCSLAFGADQFDNKNNPKNEKVLESYFGWYYASATTAVLIALTAFVYIQDHKGWKVGFGVPVILMFFSALLFVLASPLYIKQKVKCSLFTSFAQVIVVTYKNRKLAIPPQNSGQWYHPKDSDIVVPSDKLRFFNKACIKRNPTEINPDPWSLCTVEQVEELKSLIKVVPMWSTGIMAALNLSQTSFPLLQASSMDRHVTSTFQIPAGSFGMFTIITITVWVILYDRAILPLASKIRGKTVHIGVKQRMGTGLLFSCMAMAVSAIVEHVRRKKAIEQGFQNSPHAVLSMSAMWLVPQYCILGLAEALNAIGQTEFYYTELPKSMSSVASSLFGLTMAVANLLASVVLSAVDNVTKGDGNEGWISSNINKGHYEYYYWLLAILSSINLLYFLVCSWAYGPTVDYIKRVANNEKKDMEMDEKMSKLGNGVRDGGESVEELPKI</sequence>
<evidence type="ECO:0000313" key="10">
    <source>
        <dbReference type="Proteomes" id="UP001188597"/>
    </source>
</evidence>
<feature type="transmembrane region" description="Helical" evidence="8">
    <location>
        <begin position="91"/>
        <end position="110"/>
    </location>
</feature>
<dbReference type="CDD" id="cd17416">
    <property type="entry name" value="MFS_NPF1_2"/>
    <property type="match status" value="1"/>
</dbReference>
<evidence type="ECO:0000256" key="6">
    <source>
        <dbReference type="ARBA" id="ARBA00044504"/>
    </source>
</evidence>
<dbReference type="PROSITE" id="PS01022">
    <property type="entry name" value="PTR2_1"/>
    <property type="match status" value="1"/>
</dbReference>
<feature type="transmembrane region" description="Helical" evidence="8">
    <location>
        <begin position="185"/>
        <end position="204"/>
    </location>
</feature>
<feature type="compositionally biased region" description="Low complexity" evidence="7">
    <location>
        <begin position="1"/>
        <end position="10"/>
    </location>
</feature>
<dbReference type="InterPro" id="IPR018456">
    <property type="entry name" value="PTR2_symporter_CS"/>
</dbReference>
<dbReference type="GO" id="GO:0016020">
    <property type="term" value="C:membrane"/>
    <property type="evidence" value="ECO:0007669"/>
    <property type="project" value="UniProtKB-SubCell"/>
</dbReference>
<keyword evidence="10" id="KW-1185">Reference proteome</keyword>
<evidence type="ECO:0000256" key="3">
    <source>
        <dbReference type="ARBA" id="ARBA00022692"/>
    </source>
</evidence>
<evidence type="ECO:0000256" key="8">
    <source>
        <dbReference type="SAM" id="Phobius"/>
    </source>
</evidence>
<feature type="transmembrane region" description="Helical" evidence="8">
    <location>
        <begin position="358"/>
        <end position="379"/>
    </location>
</feature>
<comment type="similarity">
    <text evidence="2">Belongs to the major facilitator superfamily. Proton-dependent oligopeptide transporter (POT/PTR) (TC 2.A.17) family.</text>
</comment>
<dbReference type="InterPro" id="IPR000109">
    <property type="entry name" value="POT_fam"/>
</dbReference>
<comment type="similarity">
    <text evidence="6">Belongs to the major facilitator superfamily. Phosphate:H(+) symporter (TC 2.A.1.9) family.</text>
</comment>
<reference evidence="9" key="1">
    <citation type="submission" date="2022-12" db="EMBL/GenBank/DDBJ databases">
        <title>Draft genome assemblies for two species of Escallonia (Escalloniales).</title>
        <authorList>
            <person name="Chanderbali A."/>
            <person name="Dervinis C."/>
            <person name="Anghel I."/>
            <person name="Soltis D."/>
            <person name="Soltis P."/>
            <person name="Zapata F."/>
        </authorList>
    </citation>
    <scope>NUCLEOTIDE SEQUENCE</scope>
    <source>
        <strain evidence="9">UCBG64.0493</strain>
        <tissue evidence="9">Leaf</tissue>
    </source>
</reference>
<feature type="region of interest" description="Disordered" evidence="7">
    <location>
        <begin position="1"/>
        <end position="20"/>
    </location>
</feature>
<keyword evidence="3 8" id="KW-0812">Transmembrane</keyword>
<comment type="subcellular location">
    <subcellularLocation>
        <location evidence="1">Membrane</location>
        <topology evidence="1">Multi-pass membrane protein</topology>
    </subcellularLocation>
</comment>
<feature type="transmembrane region" description="Helical" evidence="8">
    <location>
        <begin position="400"/>
        <end position="421"/>
    </location>
</feature>
<feature type="transmembrane region" description="Helical" evidence="8">
    <location>
        <begin position="216"/>
        <end position="236"/>
    </location>
</feature>
<proteinExistence type="inferred from homology"/>
<keyword evidence="5 8" id="KW-0472">Membrane</keyword>
<name>A0AA88VB96_9ASTE</name>
<keyword evidence="4 8" id="KW-1133">Transmembrane helix</keyword>
<dbReference type="Gene3D" id="1.20.1250.20">
    <property type="entry name" value="MFS general substrate transporter like domains"/>
    <property type="match status" value="1"/>
</dbReference>
<evidence type="ECO:0000256" key="1">
    <source>
        <dbReference type="ARBA" id="ARBA00004141"/>
    </source>
</evidence>
<dbReference type="Pfam" id="PF00854">
    <property type="entry name" value="PTR2"/>
    <property type="match status" value="1"/>
</dbReference>
<gene>
    <name evidence="9" type="ORF">RJ639_015966</name>
</gene>
<accession>A0AA88VB96</accession>
<dbReference type="Proteomes" id="UP001188597">
    <property type="component" value="Unassembled WGS sequence"/>
</dbReference>
<dbReference type="InterPro" id="IPR036259">
    <property type="entry name" value="MFS_trans_sf"/>
</dbReference>
<evidence type="ECO:0000313" key="9">
    <source>
        <dbReference type="EMBL" id="KAK3005541.1"/>
    </source>
</evidence>
<feature type="transmembrane region" description="Helical" evidence="8">
    <location>
        <begin position="141"/>
        <end position="164"/>
    </location>
</feature>
<dbReference type="SUPFAM" id="SSF103473">
    <property type="entry name" value="MFS general substrate transporter"/>
    <property type="match status" value="1"/>
</dbReference>
<protein>
    <submittedName>
        <fullName evidence="9">Uncharacterized protein</fullName>
    </submittedName>
</protein>
<dbReference type="AlphaFoldDB" id="A0AA88VB96"/>
<evidence type="ECO:0000256" key="4">
    <source>
        <dbReference type="ARBA" id="ARBA00022989"/>
    </source>
</evidence>
<evidence type="ECO:0000256" key="5">
    <source>
        <dbReference type="ARBA" id="ARBA00023136"/>
    </source>
</evidence>
<feature type="transmembrane region" description="Helical" evidence="8">
    <location>
        <begin position="486"/>
        <end position="505"/>
    </location>
</feature>
<organism evidence="9 10">
    <name type="scientific">Escallonia herrerae</name>
    <dbReference type="NCBI Taxonomy" id="1293975"/>
    <lineage>
        <taxon>Eukaryota</taxon>
        <taxon>Viridiplantae</taxon>
        <taxon>Streptophyta</taxon>
        <taxon>Embryophyta</taxon>
        <taxon>Tracheophyta</taxon>
        <taxon>Spermatophyta</taxon>
        <taxon>Magnoliopsida</taxon>
        <taxon>eudicotyledons</taxon>
        <taxon>Gunneridae</taxon>
        <taxon>Pentapetalae</taxon>
        <taxon>asterids</taxon>
        <taxon>campanulids</taxon>
        <taxon>Escalloniales</taxon>
        <taxon>Escalloniaceae</taxon>
        <taxon>Escallonia</taxon>
    </lineage>
</organism>
<dbReference type="GO" id="GO:0006857">
    <property type="term" value="P:oligopeptide transport"/>
    <property type="evidence" value="ECO:0007669"/>
    <property type="project" value="InterPro"/>
</dbReference>
<comment type="caution">
    <text evidence="9">The sequence shown here is derived from an EMBL/GenBank/DDBJ whole genome shotgun (WGS) entry which is preliminary data.</text>
</comment>
<feature type="transmembrane region" description="Helical" evidence="8">
    <location>
        <begin position="64"/>
        <end position="84"/>
    </location>
</feature>
<dbReference type="GO" id="GO:0022857">
    <property type="term" value="F:transmembrane transporter activity"/>
    <property type="evidence" value="ECO:0007669"/>
    <property type="project" value="InterPro"/>
</dbReference>
<feature type="transmembrane region" description="Helical" evidence="8">
    <location>
        <begin position="529"/>
        <end position="552"/>
    </location>
</feature>
<dbReference type="PANTHER" id="PTHR11654">
    <property type="entry name" value="OLIGOPEPTIDE TRANSPORTER-RELATED"/>
    <property type="match status" value="1"/>
</dbReference>
<evidence type="ECO:0000256" key="7">
    <source>
        <dbReference type="SAM" id="MobiDB-lite"/>
    </source>
</evidence>
<evidence type="ECO:0000256" key="2">
    <source>
        <dbReference type="ARBA" id="ARBA00005982"/>
    </source>
</evidence>